<keyword evidence="5" id="KW-0653">Protein transport</keyword>
<comment type="similarity">
    <text evidence="2">Belongs to the SecG family.</text>
</comment>
<evidence type="ECO:0000256" key="7">
    <source>
        <dbReference type="ARBA" id="ARBA00023010"/>
    </source>
</evidence>
<gene>
    <name evidence="10" type="ORF">METZ01_LOCUS38381</name>
</gene>
<feature type="transmembrane region" description="Helical" evidence="9">
    <location>
        <begin position="84"/>
        <end position="103"/>
    </location>
</feature>
<evidence type="ECO:0000256" key="2">
    <source>
        <dbReference type="ARBA" id="ARBA00008445"/>
    </source>
</evidence>
<evidence type="ECO:0000256" key="4">
    <source>
        <dbReference type="ARBA" id="ARBA00022692"/>
    </source>
</evidence>
<reference evidence="10" key="1">
    <citation type="submission" date="2018-05" db="EMBL/GenBank/DDBJ databases">
        <authorList>
            <person name="Lanie J.A."/>
            <person name="Ng W.-L."/>
            <person name="Kazmierczak K.M."/>
            <person name="Andrzejewski T.M."/>
            <person name="Davidsen T.M."/>
            <person name="Wayne K.J."/>
            <person name="Tettelin H."/>
            <person name="Glass J.I."/>
            <person name="Rusch D."/>
            <person name="Podicherti R."/>
            <person name="Tsui H.-C.T."/>
            <person name="Winkler M.E."/>
        </authorList>
    </citation>
    <scope>NUCLEOTIDE SEQUENCE</scope>
</reference>
<dbReference type="GO" id="GO:0009306">
    <property type="term" value="P:protein secretion"/>
    <property type="evidence" value="ECO:0007669"/>
    <property type="project" value="InterPro"/>
</dbReference>
<sequence>MDRRRRLTHLHVDYWIEDPASDAGTIWRVLTWIVGALHLTSAFALVGLVLLHSGKGGGVSDMFGGSVGATAAGSTVAEKNLSRITVVVAVTFGFTTLILGLLLA</sequence>
<dbReference type="Pfam" id="PF03840">
    <property type="entry name" value="SecG"/>
    <property type="match status" value="1"/>
</dbReference>
<evidence type="ECO:0000256" key="9">
    <source>
        <dbReference type="SAM" id="Phobius"/>
    </source>
</evidence>
<proteinExistence type="inferred from homology"/>
<accession>A0A381R6N0</accession>
<organism evidence="10">
    <name type="scientific">marine metagenome</name>
    <dbReference type="NCBI Taxonomy" id="408172"/>
    <lineage>
        <taxon>unclassified sequences</taxon>
        <taxon>metagenomes</taxon>
        <taxon>ecological metagenomes</taxon>
    </lineage>
</organism>
<dbReference type="EMBL" id="UINC01001638">
    <property type="protein sequence ID" value="SUZ85527.1"/>
    <property type="molecule type" value="Genomic_DNA"/>
</dbReference>
<evidence type="ECO:0000256" key="8">
    <source>
        <dbReference type="ARBA" id="ARBA00023136"/>
    </source>
</evidence>
<keyword evidence="4 9" id="KW-0812">Transmembrane</keyword>
<dbReference type="PRINTS" id="PR01651">
    <property type="entry name" value="SECGEXPORT"/>
</dbReference>
<dbReference type="InterPro" id="IPR004692">
    <property type="entry name" value="SecG"/>
</dbReference>
<keyword evidence="8 9" id="KW-0472">Membrane</keyword>
<evidence type="ECO:0008006" key="11">
    <source>
        <dbReference type="Google" id="ProtNLM"/>
    </source>
</evidence>
<dbReference type="GO" id="GO:0016020">
    <property type="term" value="C:membrane"/>
    <property type="evidence" value="ECO:0007669"/>
    <property type="project" value="UniProtKB-SubCell"/>
</dbReference>
<comment type="subcellular location">
    <subcellularLocation>
        <location evidence="1">Membrane</location>
        <topology evidence="1">Multi-pass membrane protein</topology>
    </subcellularLocation>
</comment>
<keyword evidence="6 9" id="KW-1133">Transmembrane helix</keyword>
<dbReference type="AlphaFoldDB" id="A0A381R6N0"/>
<feature type="transmembrane region" description="Helical" evidence="9">
    <location>
        <begin position="29"/>
        <end position="51"/>
    </location>
</feature>
<evidence type="ECO:0000256" key="6">
    <source>
        <dbReference type="ARBA" id="ARBA00022989"/>
    </source>
</evidence>
<evidence type="ECO:0000256" key="1">
    <source>
        <dbReference type="ARBA" id="ARBA00004141"/>
    </source>
</evidence>
<name>A0A381R6N0_9ZZZZ</name>
<keyword evidence="3" id="KW-0813">Transport</keyword>
<evidence type="ECO:0000256" key="3">
    <source>
        <dbReference type="ARBA" id="ARBA00022448"/>
    </source>
</evidence>
<protein>
    <recommendedName>
        <fullName evidence="11">Protein-export membrane protein SecG</fullName>
    </recommendedName>
</protein>
<keyword evidence="7" id="KW-0811">Translocation</keyword>
<evidence type="ECO:0000313" key="10">
    <source>
        <dbReference type="EMBL" id="SUZ85527.1"/>
    </source>
</evidence>
<evidence type="ECO:0000256" key="5">
    <source>
        <dbReference type="ARBA" id="ARBA00022927"/>
    </source>
</evidence>
<dbReference type="GO" id="GO:0015450">
    <property type="term" value="F:protein-transporting ATPase activity"/>
    <property type="evidence" value="ECO:0007669"/>
    <property type="project" value="InterPro"/>
</dbReference>
<dbReference type="NCBIfam" id="TIGR00810">
    <property type="entry name" value="secG"/>
    <property type="match status" value="1"/>
</dbReference>